<proteinExistence type="predicted"/>
<keyword evidence="6" id="KW-1185">Reference proteome</keyword>
<dbReference type="EMBL" id="AMZN01000002">
    <property type="protein sequence ID" value="ELR73771.1"/>
    <property type="molecule type" value="Genomic_DNA"/>
</dbReference>
<dbReference type="Pfam" id="PF00356">
    <property type="entry name" value="LacI"/>
    <property type="match status" value="1"/>
</dbReference>
<dbReference type="CDD" id="cd06267">
    <property type="entry name" value="PBP1_LacI_sugar_binding-like"/>
    <property type="match status" value="1"/>
</dbReference>
<dbReference type="InterPro" id="IPR000843">
    <property type="entry name" value="HTH_LacI"/>
</dbReference>
<dbReference type="InterPro" id="IPR010982">
    <property type="entry name" value="Lambda_DNA-bd_dom_sf"/>
</dbReference>
<dbReference type="Gene3D" id="1.10.260.40">
    <property type="entry name" value="lambda repressor-like DNA-binding domains"/>
    <property type="match status" value="1"/>
</dbReference>
<dbReference type="SUPFAM" id="SSF53822">
    <property type="entry name" value="Periplasmic binding protein-like I"/>
    <property type="match status" value="1"/>
</dbReference>
<comment type="caution">
    <text evidence="5">The sequence shown here is derived from an EMBL/GenBank/DDBJ whole genome shotgun (WGS) entry which is preliminary data.</text>
</comment>
<dbReference type="PROSITE" id="PS50932">
    <property type="entry name" value="HTH_LACI_2"/>
    <property type="match status" value="1"/>
</dbReference>
<gene>
    <name evidence="5" type="ORF">C900_01381</name>
</gene>
<name>L8JXK5_9BACT</name>
<evidence type="ECO:0000313" key="5">
    <source>
        <dbReference type="EMBL" id="ELR73771.1"/>
    </source>
</evidence>
<evidence type="ECO:0000256" key="3">
    <source>
        <dbReference type="ARBA" id="ARBA00023163"/>
    </source>
</evidence>
<sequence>MKNNHVTIKHLARELGISSSTVSRALKDHPNVSPETKKAVTDLAEKLNYLPNSIALSLRRSKSNTIGVIIPEIVHFFFSTVISGIEDIAYNAGYSVIVAQSNESYEREVMDTRALANHRVDGILISMSRETTDYEHFESIHRRGMPMVFFDRVCDTINCSKVIVDDFDGAFQVTRHLIQQGYKRIAYLAGPENLIISKQRMDGYCMALEQYNRAFDESLIVRGRAADSEETAKELTAKLLNSPNPPDAMFAINDRAALGAMKAAKEKGLKIPQDFAIAGFSNWEFTSMTDPAITTVDQPGFKMGQEAAKLLIREIEAEEDETIIPETRILKTDLIVRGSSLVNGHL</sequence>
<dbReference type="InterPro" id="IPR001761">
    <property type="entry name" value="Peripla_BP/Lac1_sug-bd_dom"/>
</dbReference>
<reference evidence="5 6" key="1">
    <citation type="submission" date="2012-12" db="EMBL/GenBank/DDBJ databases">
        <title>Genome assembly of Fulvivirga imtechensis AK7.</title>
        <authorList>
            <person name="Nupur N."/>
            <person name="Khatri I."/>
            <person name="Kumar R."/>
            <person name="Subramanian S."/>
            <person name="Pinnaka A."/>
        </authorList>
    </citation>
    <scope>NUCLEOTIDE SEQUENCE [LARGE SCALE GENOMIC DNA]</scope>
    <source>
        <strain evidence="5 6">AK7</strain>
    </source>
</reference>
<keyword evidence="2" id="KW-0238">DNA-binding</keyword>
<keyword evidence="1" id="KW-0805">Transcription regulation</keyword>
<dbReference type="Gene3D" id="3.40.50.2300">
    <property type="match status" value="2"/>
</dbReference>
<organism evidence="5 6">
    <name type="scientific">Fulvivirga imtechensis AK7</name>
    <dbReference type="NCBI Taxonomy" id="1237149"/>
    <lineage>
        <taxon>Bacteria</taxon>
        <taxon>Pseudomonadati</taxon>
        <taxon>Bacteroidota</taxon>
        <taxon>Cytophagia</taxon>
        <taxon>Cytophagales</taxon>
        <taxon>Fulvivirgaceae</taxon>
        <taxon>Fulvivirga</taxon>
    </lineage>
</organism>
<keyword evidence="3" id="KW-0804">Transcription</keyword>
<dbReference type="OrthoDB" id="867148at2"/>
<evidence type="ECO:0000256" key="2">
    <source>
        <dbReference type="ARBA" id="ARBA00023125"/>
    </source>
</evidence>
<dbReference type="GO" id="GO:0000976">
    <property type="term" value="F:transcription cis-regulatory region binding"/>
    <property type="evidence" value="ECO:0007669"/>
    <property type="project" value="TreeGrafter"/>
</dbReference>
<dbReference type="GO" id="GO:0003700">
    <property type="term" value="F:DNA-binding transcription factor activity"/>
    <property type="evidence" value="ECO:0007669"/>
    <property type="project" value="TreeGrafter"/>
</dbReference>
<dbReference type="PANTHER" id="PTHR30146:SF109">
    <property type="entry name" value="HTH-TYPE TRANSCRIPTIONAL REGULATOR GALS"/>
    <property type="match status" value="1"/>
</dbReference>
<evidence type="ECO:0000313" key="6">
    <source>
        <dbReference type="Proteomes" id="UP000011135"/>
    </source>
</evidence>
<dbReference type="STRING" id="1237149.C900_01381"/>
<dbReference type="PATRIC" id="fig|1237149.3.peg.143"/>
<dbReference type="PANTHER" id="PTHR30146">
    <property type="entry name" value="LACI-RELATED TRANSCRIPTIONAL REPRESSOR"/>
    <property type="match status" value="1"/>
</dbReference>
<dbReference type="InterPro" id="IPR028082">
    <property type="entry name" value="Peripla_BP_I"/>
</dbReference>
<dbReference type="eggNOG" id="COG1609">
    <property type="taxonomic scope" value="Bacteria"/>
</dbReference>
<dbReference type="Proteomes" id="UP000011135">
    <property type="component" value="Unassembled WGS sequence"/>
</dbReference>
<dbReference type="SMART" id="SM00354">
    <property type="entry name" value="HTH_LACI"/>
    <property type="match status" value="1"/>
</dbReference>
<evidence type="ECO:0000256" key="1">
    <source>
        <dbReference type="ARBA" id="ARBA00023015"/>
    </source>
</evidence>
<evidence type="ECO:0000259" key="4">
    <source>
        <dbReference type="PROSITE" id="PS50932"/>
    </source>
</evidence>
<dbReference type="RefSeq" id="WP_009577581.1">
    <property type="nucleotide sequence ID" value="NZ_AMZN01000002.1"/>
</dbReference>
<dbReference type="SUPFAM" id="SSF47413">
    <property type="entry name" value="lambda repressor-like DNA-binding domains"/>
    <property type="match status" value="1"/>
</dbReference>
<accession>L8JXK5</accession>
<dbReference type="Pfam" id="PF00532">
    <property type="entry name" value="Peripla_BP_1"/>
    <property type="match status" value="1"/>
</dbReference>
<feature type="domain" description="HTH lacI-type" evidence="4">
    <location>
        <begin position="6"/>
        <end position="60"/>
    </location>
</feature>
<protein>
    <submittedName>
        <fullName evidence="5">LacI family transcriptional regulator</fullName>
    </submittedName>
</protein>
<dbReference type="CDD" id="cd01392">
    <property type="entry name" value="HTH_LacI"/>
    <property type="match status" value="1"/>
</dbReference>
<dbReference type="AlphaFoldDB" id="L8JXK5"/>